<dbReference type="AlphaFoldDB" id="A0A3B6DAE5"/>
<dbReference type="Gramene" id="TraesCS2D03G0432800.1">
    <property type="protein sequence ID" value="TraesCS2D03G0432800.1.CDS"/>
    <property type="gene ID" value="TraesCS2D03G0432800"/>
</dbReference>
<name>A0A3B6DAE5_WHEAT</name>
<evidence type="ECO:0000313" key="1">
    <source>
        <dbReference type="EnsemblPlants" id="TraesCS2D02G207300.1"/>
    </source>
</evidence>
<dbReference type="Proteomes" id="UP000019116">
    <property type="component" value="Chromosome 2D"/>
</dbReference>
<dbReference type="Gramene" id="TraesWEE_scaffold_095923_01G000100.1">
    <property type="protein sequence ID" value="TraesWEE_scaffold_095923_01G000100.1"/>
    <property type="gene ID" value="TraesWEE_scaffold_095923_01G000100"/>
</dbReference>
<dbReference type="Gramene" id="TraesJUL2D03G01155270.1">
    <property type="protein sequence ID" value="TraesJUL2D03G01155270.1"/>
    <property type="gene ID" value="TraesJUL2D03G01155270"/>
</dbReference>
<keyword evidence="2" id="KW-1185">Reference proteome</keyword>
<evidence type="ECO:0000313" key="2">
    <source>
        <dbReference type="Proteomes" id="UP000019116"/>
    </source>
</evidence>
<dbReference type="Gramene" id="TraesROB_scaffold_017256_01G000100.1">
    <property type="protein sequence ID" value="TraesROB_scaffold_017256_01G000100.1"/>
    <property type="gene ID" value="TraesROB_scaffold_017256_01G000100"/>
</dbReference>
<reference evidence="1" key="1">
    <citation type="submission" date="2018-08" db="EMBL/GenBank/DDBJ databases">
        <authorList>
            <person name="Rossello M."/>
        </authorList>
    </citation>
    <scope>NUCLEOTIDE SEQUENCE [LARGE SCALE GENOMIC DNA]</scope>
    <source>
        <strain evidence="1">cv. Chinese Spring</strain>
    </source>
</reference>
<sequence length="194" mass="21968">MSLQRYDLLMDAVTMLCLLPFGITERIWQKSPPGTIVMPLNGRSMLFTFLCLNISLRVLSSASKYILFAIGASSHSISDIFFSVSIKCEPCLMSQVDSSLRIRWMWNLECAVPSLCRSSTAITHDTTSVEQGYNSVKMVLTGGGLIAQLSRLQLRRVNRRMGHWRAGCRWRKTMSKCHLLDMRGDLKSDRTINN</sequence>
<protein>
    <submittedName>
        <fullName evidence="1">Uncharacterized protein</fullName>
    </submittedName>
</protein>
<dbReference type="Gramene" id="TraesCS2D02G207300.1">
    <property type="protein sequence ID" value="TraesCS2D02G207300.1"/>
    <property type="gene ID" value="TraesCS2D02G207300"/>
</dbReference>
<accession>A0A3B6DAE5</accession>
<organism evidence="1">
    <name type="scientific">Triticum aestivum</name>
    <name type="common">Wheat</name>
    <dbReference type="NCBI Taxonomy" id="4565"/>
    <lineage>
        <taxon>Eukaryota</taxon>
        <taxon>Viridiplantae</taxon>
        <taxon>Streptophyta</taxon>
        <taxon>Embryophyta</taxon>
        <taxon>Tracheophyta</taxon>
        <taxon>Spermatophyta</taxon>
        <taxon>Magnoliopsida</taxon>
        <taxon>Liliopsida</taxon>
        <taxon>Poales</taxon>
        <taxon>Poaceae</taxon>
        <taxon>BOP clade</taxon>
        <taxon>Pooideae</taxon>
        <taxon>Triticodae</taxon>
        <taxon>Triticeae</taxon>
        <taxon>Triticinae</taxon>
        <taxon>Triticum</taxon>
    </lineage>
</organism>
<dbReference type="EnsemblPlants" id="TraesCS2D02G207300.1">
    <property type="protein sequence ID" value="TraesCS2D02G207300.1"/>
    <property type="gene ID" value="TraesCS2D02G207300"/>
</dbReference>
<dbReference type="Gramene" id="TraesCLE_scaffold_121056_01G000100.1">
    <property type="protein sequence ID" value="TraesCLE_scaffold_121056_01G000100.1"/>
    <property type="gene ID" value="TraesCLE_scaffold_121056_01G000100"/>
</dbReference>
<proteinExistence type="predicted"/>
<reference evidence="1" key="2">
    <citation type="submission" date="2018-10" db="UniProtKB">
        <authorList>
            <consortium name="EnsemblPlants"/>
        </authorList>
    </citation>
    <scope>IDENTIFICATION</scope>
</reference>
<dbReference type="Gramene" id="TraesCAD_scaffold_100249_01G000100.1">
    <property type="protein sequence ID" value="TraesCAD_scaffold_100249_01G000100.1"/>
    <property type="gene ID" value="TraesCAD_scaffold_100249_01G000100"/>
</dbReference>